<comment type="similarity">
    <text evidence="3">Belongs to the TO family.</text>
</comment>
<dbReference type="GO" id="GO:0005615">
    <property type="term" value="C:extracellular space"/>
    <property type="evidence" value="ECO:0007669"/>
    <property type="project" value="TreeGrafter"/>
</dbReference>
<evidence type="ECO:0000256" key="3">
    <source>
        <dbReference type="ARBA" id="ARBA00060902"/>
    </source>
</evidence>
<dbReference type="RefSeq" id="XP_005184806.1">
    <property type="nucleotide sequence ID" value="XM_005184749.2"/>
</dbReference>
<dbReference type="VEuPathDB" id="VectorBase:MDOMA2_012396"/>
<dbReference type="OrthoDB" id="8175281at2759"/>
<gene>
    <name evidence="5" type="primary">101890323</name>
    <name evidence="7" type="synonym">LOC101890323</name>
</gene>
<dbReference type="AlphaFoldDB" id="A0A1I8MHL6"/>
<evidence type="ECO:0000256" key="1">
    <source>
        <dbReference type="ARBA" id="ARBA00022729"/>
    </source>
</evidence>
<dbReference type="eggNOG" id="ENOG502RXKT">
    <property type="taxonomic scope" value="Eukaryota"/>
</dbReference>
<evidence type="ECO:0000256" key="2">
    <source>
        <dbReference type="ARBA" id="ARBA00023108"/>
    </source>
</evidence>
<dbReference type="GO" id="GO:0007623">
    <property type="term" value="P:circadian rhythm"/>
    <property type="evidence" value="ECO:0007669"/>
    <property type="project" value="UniProtKB-ARBA"/>
</dbReference>
<dbReference type="GeneID" id="101890323"/>
<dbReference type="EnsemblMetazoa" id="MDOA004978-RA">
    <property type="protein sequence ID" value="MDOA004978-PA"/>
    <property type="gene ID" value="MDOA004978"/>
</dbReference>
<dbReference type="Gene3D" id="3.15.10.30">
    <property type="entry name" value="Haemolymph juvenile hormone binding protein"/>
    <property type="match status" value="1"/>
</dbReference>
<accession>A0A1I8MHL6</accession>
<proteinExistence type="inferred from homology"/>
<reference evidence="5" key="1">
    <citation type="submission" date="2020-05" db="UniProtKB">
        <authorList>
            <consortium name="EnsemblMetazoa"/>
        </authorList>
    </citation>
    <scope>IDENTIFICATION</scope>
    <source>
        <strain evidence="5">Aabys</strain>
    </source>
</reference>
<keyword evidence="6" id="KW-1185">Reference proteome</keyword>
<keyword evidence="1 4" id="KW-0732">Signal</keyword>
<dbReference type="SMART" id="SM00700">
    <property type="entry name" value="JHBP"/>
    <property type="match status" value="1"/>
</dbReference>
<dbReference type="Pfam" id="PF06585">
    <property type="entry name" value="JHBP"/>
    <property type="match status" value="1"/>
</dbReference>
<feature type="chain" id="PRO_5044560362" evidence="4">
    <location>
        <begin position="21"/>
        <end position="256"/>
    </location>
</feature>
<dbReference type="VEuPathDB" id="VectorBase:MDOA004978"/>
<protein>
    <submittedName>
        <fullName evidence="7">Protein takeout</fullName>
    </submittedName>
</protein>
<dbReference type="FunFam" id="3.15.10.30:FF:000001">
    <property type="entry name" value="Takeout-like protein 1"/>
    <property type="match status" value="1"/>
</dbReference>
<dbReference type="InterPro" id="IPR010562">
    <property type="entry name" value="Haemolymph_juvenile_hormone-bd"/>
</dbReference>
<keyword evidence="2" id="KW-0090">Biological rhythms</keyword>
<dbReference type="InterPro" id="IPR038606">
    <property type="entry name" value="To_sf"/>
</dbReference>
<dbReference type="Proteomes" id="UP001652621">
    <property type="component" value="Unplaced"/>
</dbReference>
<dbReference type="PANTHER" id="PTHR11008">
    <property type="entry name" value="PROTEIN TAKEOUT-LIKE PROTEIN"/>
    <property type="match status" value="1"/>
</dbReference>
<evidence type="ECO:0000313" key="6">
    <source>
        <dbReference type="Proteomes" id="UP001652621"/>
    </source>
</evidence>
<dbReference type="PANTHER" id="PTHR11008:SF25">
    <property type="entry name" value="IP09473P-RELATED"/>
    <property type="match status" value="1"/>
</dbReference>
<name>A0A1I8MHL6_MUSDO</name>
<sequence>MFRAQVVSVLIIVLVAAATSDKFLAQKPDFLTPCKQTDPNFNKCFAKDFEVVFSQYKDGVPGLKTFGTIDPLHVKRVVIAEDGNSPVAINIELTDLEVIGFRNTKVLDASFDQPKLVTKLKFTIPEMTIKSNYAAQGRVLTLPINGNGKAEMKIQNLLINVICKLKRRDEDGMKFTDIQKVRLDIEVGGFHIDLENLFNGQKDLEQTANNLFNDSWKELFEALRPSITATIQTVLEDRYKKLFAYIPATYFIEDLE</sequence>
<feature type="signal peptide" evidence="4">
    <location>
        <begin position="1"/>
        <end position="20"/>
    </location>
</feature>
<evidence type="ECO:0000313" key="7">
    <source>
        <dbReference type="RefSeq" id="XP_005184806.1"/>
    </source>
</evidence>
<evidence type="ECO:0000256" key="4">
    <source>
        <dbReference type="SAM" id="SignalP"/>
    </source>
</evidence>
<reference evidence="7" key="2">
    <citation type="submission" date="2025-04" db="UniProtKB">
        <authorList>
            <consortium name="RefSeq"/>
        </authorList>
    </citation>
    <scope>IDENTIFICATION</scope>
    <source>
        <strain evidence="7">Aabys</strain>
    </source>
</reference>
<dbReference type="KEGG" id="mde:101890323"/>
<evidence type="ECO:0000313" key="5">
    <source>
        <dbReference type="EnsemblMetazoa" id="MDOA004978-PA"/>
    </source>
</evidence>
<organism evidence="5">
    <name type="scientific">Musca domestica</name>
    <name type="common">House fly</name>
    <dbReference type="NCBI Taxonomy" id="7370"/>
    <lineage>
        <taxon>Eukaryota</taxon>
        <taxon>Metazoa</taxon>
        <taxon>Ecdysozoa</taxon>
        <taxon>Arthropoda</taxon>
        <taxon>Hexapoda</taxon>
        <taxon>Insecta</taxon>
        <taxon>Pterygota</taxon>
        <taxon>Neoptera</taxon>
        <taxon>Endopterygota</taxon>
        <taxon>Diptera</taxon>
        <taxon>Brachycera</taxon>
        <taxon>Muscomorpha</taxon>
        <taxon>Muscoidea</taxon>
        <taxon>Muscidae</taxon>
        <taxon>Musca</taxon>
    </lineage>
</organism>